<dbReference type="Gene3D" id="2.60.40.10">
    <property type="entry name" value="Immunoglobulins"/>
    <property type="match status" value="2"/>
</dbReference>
<feature type="signal peptide" evidence="3">
    <location>
        <begin position="1"/>
        <end position="19"/>
    </location>
</feature>
<protein>
    <submittedName>
        <fullName evidence="5">Putative kin of IRRE-like protein 2</fullName>
    </submittedName>
</protein>
<keyword evidence="6" id="KW-1185">Reference proteome</keyword>
<dbReference type="PANTHER" id="PTHR45889">
    <property type="entry name" value="IG-LIKE DOMAIN-CONTAINING PROTEIN"/>
    <property type="match status" value="1"/>
</dbReference>
<name>A0A2G8JRK9_STIJA</name>
<feature type="region of interest" description="Disordered" evidence="1">
    <location>
        <begin position="234"/>
        <end position="262"/>
    </location>
</feature>
<feature type="compositionally biased region" description="Acidic residues" evidence="1">
    <location>
        <begin position="435"/>
        <end position="444"/>
    </location>
</feature>
<dbReference type="EMBL" id="MRZV01001363">
    <property type="protein sequence ID" value="PIK38407.1"/>
    <property type="molecule type" value="Genomic_DNA"/>
</dbReference>
<evidence type="ECO:0000256" key="2">
    <source>
        <dbReference type="SAM" id="Phobius"/>
    </source>
</evidence>
<organism evidence="5 6">
    <name type="scientific">Stichopus japonicus</name>
    <name type="common">Sea cucumber</name>
    <dbReference type="NCBI Taxonomy" id="307972"/>
    <lineage>
        <taxon>Eukaryota</taxon>
        <taxon>Metazoa</taxon>
        <taxon>Echinodermata</taxon>
        <taxon>Eleutherozoa</taxon>
        <taxon>Echinozoa</taxon>
        <taxon>Holothuroidea</taxon>
        <taxon>Aspidochirotacea</taxon>
        <taxon>Aspidochirotida</taxon>
        <taxon>Stichopodidae</taxon>
        <taxon>Apostichopus</taxon>
    </lineage>
</organism>
<dbReference type="PROSITE" id="PS50835">
    <property type="entry name" value="IG_LIKE"/>
    <property type="match status" value="1"/>
</dbReference>
<feature type="transmembrane region" description="Helical" evidence="2">
    <location>
        <begin position="357"/>
        <end position="383"/>
    </location>
</feature>
<proteinExistence type="predicted"/>
<accession>A0A2G8JRK9</accession>
<reference evidence="5 6" key="1">
    <citation type="journal article" date="2017" name="PLoS Biol.">
        <title>The sea cucumber genome provides insights into morphological evolution and visceral regeneration.</title>
        <authorList>
            <person name="Zhang X."/>
            <person name="Sun L."/>
            <person name="Yuan J."/>
            <person name="Sun Y."/>
            <person name="Gao Y."/>
            <person name="Zhang L."/>
            <person name="Li S."/>
            <person name="Dai H."/>
            <person name="Hamel J.F."/>
            <person name="Liu C."/>
            <person name="Yu Y."/>
            <person name="Liu S."/>
            <person name="Lin W."/>
            <person name="Guo K."/>
            <person name="Jin S."/>
            <person name="Xu P."/>
            <person name="Storey K.B."/>
            <person name="Huan P."/>
            <person name="Zhang T."/>
            <person name="Zhou Y."/>
            <person name="Zhang J."/>
            <person name="Lin C."/>
            <person name="Li X."/>
            <person name="Xing L."/>
            <person name="Huo D."/>
            <person name="Sun M."/>
            <person name="Wang L."/>
            <person name="Mercier A."/>
            <person name="Li F."/>
            <person name="Yang H."/>
            <person name="Xiang J."/>
        </authorList>
    </citation>
    <scope>NUCLEOTIDE SEQUENCE [LARGE SCALE GENOMIC DNA]</scope>
    <source>
        <strain evidence="5">Shaxun</strain>
        <tissue evidence="5">Muscle</tissue>
    </source>
</reference>
<feature type="chain" id="PRO_5013715048" evidence="3">
    <location>
        <begin position="20"/>
        <end position="503"/>
    </location>
</feature>
<dbReference type="Proteomes" id="UP000230750">
    <property type="component" value="Unassembled WGS sequence"/>
</dbReference>
<dbReference type="Pfam" id="PF07679">
    <property type="entry name" value="I-set"/>
    <property type="match status" value="1"/>
</dbReference>
<dbReference type="SUPFAM" id="SSF48726">
    <property type="entry name" value="Immunoglobulin"/>
    <property type="match status" value="1"/>
</dbReference>
<dbReference type="SMART" id="SM00409">
    <property type="entry name" value="IG"/>
    <property type="match status" value="1"/>
</dbReference>
<evidence type="ECO:0000313" key="6">
    <source>
        <dbReference type="Proteomes" id="UP000230750"/>
    </source>
</evidence>
<keyword evidence="3" id="KW-0732">Signal</keyword>
<dbReference type="InterPro" id="IPR003599">
    <property type="entry name" value="Ig_sub"/>
</dbReference>
<keyword evidence="2" id="KW-0812">Transmembrane</keyword>
<dbReference type="InterPro" id="IPR007110">
    <property type="entry name" value="Ig-like_dom"/>
</dbReference>
<dbReference type="InterPro" id="IPR013098">
    <property type="entry name" value="Ig_I-set"/>
</dbReference>
<dbReference type="AlphaFoldDB" id="A0A2G8JRK9"/>
<keyword evidence="2" id="KW-0472">Membrane</keyword>
<gene>
    <name evidence="5" type="ORF">BSL78_24757</name>
</gene>
<feature type="compositionally biased region" description="Pro residues" evidence="1">
    <location>
        <begin position="237"/>
        <end position="246"/>
    </location>
</feature>
<keyword evidence="2" id="KW-1133">Transmembrane helix</keyword>
<feature type="region of interest" description="Disordered" evidence="1">
    <location>
        <begin position="432"/>
        <end position="461"/>
    </location>
</feature>
<sequence length="503" mass="54641">MAFFQLLMCIWCLTALSQAQLQFVENPIDQTVVIGSAVNFSCEINVLNNGNIIAWYFGDDNQISSGATIVGTEPRNSRVEVSGNRFTLILNGAQIIDSRPYRCAVVGSTGSVLLQSQSANLVVQFLPLGTDPVCSGGGSFMEGNLTSIGCDSATGNPIVLLGWTRSDGEDINHSRDVNFAINAAGRTEITYPFNIDRNDLNVTFTCTSTSPVAFPDYRASCDITFNVLYLPEEPIIQPGPPGPTGPPDQGEVTCDSRGNPSPEIRWSVQGDVNYTVSIQGTTLMWNTSQSCSIVVSAECLVNNSVGVVIKSMVLCQPREEETMTIKSTTEMGITRTSLTTGLTRDSGDEASGGDRTILVIILTVLCGVLVIGLLLFVIFVVIYRKHRKEDKSRTSREEAGEDNEGYTTRVTASTTDTLPETERYEYMKSNVTLGEPDDEDDYEGVSDAVTGPTTQAGEEAQLKEDYALPDIIQQKETKFASIVKQDDVDRANLQEIEPNTYVG</sequence>
<feature type="compositionally biased region" description="Polar residues" evidence="1">
    <location>
        <begin position="405"/>
        <end position="418"/>
    </location>
</feature>
<evidence type="ECO:0000256" key="1">
    <source>
        <dbReference type="SAM" id="MobiDB-lite"/>
    </source>
</evidence>
<feature type="domain" description="Ig-like" evidence="4">
    <location>
        <begin position="21"/>
        <end position="120"/>
    </location>
</feature>
<evidence type="ECO:0000259" key="4">
    <source>
        <dbReference type="PROSITE" id="PS50835"/>
    </source>
</evidence>
<comment type="caution">
    <text evidence="5">The sequence shown here is derived from an EMBL/GenBank/DDBJ whole genome shotgun (WGS) entry which is preliminary data.</text>
</comment>
<feature type="region of interest" description="Disordered" evidence="1">
    <location>
        <begin position="390"/>
        <end position="419"/>
    </location>
</feature>
<evidence type="ECO:0000256" key="3">
    <source>
        <dbReference type="SAM" id="SignalP"/>
    </source>
</evidence>
<dbReference type="InterPro" id="IPR036179">
    <property type="entry name" value="Ig-like_dom_sf"/>
</dbReference>
<dbReference type="PANTHER" id="PTHR45889:SF8">
    <property type="entry name" value="IG-LIKE DOMAIN-CONTAINING PROTEIN"/>
    <property type="match status" value="1"/>
</dbReference>
<evidence type="ECO:0000313" key="5">
    <source>
        <dbReference type="EMBL" id="PIK38407.1"/>
    </source>
</evidence>
<dbReference type="InterPro" id="IPR013783">
    <property type="entry name" value="Ig-like_fold"/>
</dbReference>